<dbReference type="GO" id="GO:0008270">
    <property type="term" value="F:zinc ion binding"/>
    <property type="evidence" value="ECO:0007669"/>
    <property type="project" value="UniProtKB-UniRule"/>
</dbReference>
<gene>
    <name evidence="12" type="primary">htpX</name>
    <name evidence="14" type="ORF">BA70_03550</name>
</gene>
<feature type="binding site" evidence="12">
    <location>
        <position position="231"/>
    </location>
    <ligand>
        <name>Zn(2+)</name>
        <dbReference type="ChEBI" id="CHEBI:29105"/>
        <note>catalytic</note>
    </ligand>
</feature>
<evidence type="ECO:0000313" key="15">
    <source>
        <dbReference type="Proteomes" id="UP000028091"/>
    </source>
</evidence>
<keyword evidence="11 12" id="KW-0472">Membrane</keyword>
<evidence type="ECO:0000256" key="10">
    <source>
        <dbReference type="ARBA" id="ARBA00023049"/>
    </source>
</evidence>
<feature type="domain" description="Peptidase M48" evidence="13">
    <location>
        <begin position="90"/>
        <end position="298"/>
    </location>
</feature>
<accession>A0A081LA24</accession>
<feature type="transmembrane region" description="Helical" evidence="12">
    <location>
        <begin position="170"/>
        <end position="190"/>
    </location>
</feature>
<dbReference type="InterPro" id="IPR001915">
    <property type="entry name" value="Peptidase_M48"/>
</dbReference>
<evidence type="ECO:0000256" key="12">
    <source>
        <dbReference type="HAMAP-Rule" id="MF_00188"/>
    </source>
</evidence>
<proteinExistence type="inferred from homology"/>
<evidence type="ECO:0000313" key="14">
    <source>
        <dbReference type="EMBL" id="KEP26100.1"/>
    </source>
</evidence>
<keyword evidence="5 12" id="KW-0812">Transmembrane</keyword>
<evidence type="ECO:0000256" key="5">
    <source>
        <dbReference type="ARBA" id="ARBA00022692"/>
    </source>
</evidence>
<dbReference type="HAMAP" id="MF_00188">
    <property type="entry name" value="Pept_M48_protease_HtpX"/>
    <property type="match status" value="1"/>
</dbReference>
<keyword evidence="6 12" id="KW-0479">Metal-binding</keyword>
<keyword evidence="4 12" id="KW-0645">Protease</keyword>
<evidence type="ECO:0000256" key="9">
    <source>
        <dbReference type="ARBA" id="ARBA00022989"/>
    </source>
</evidence>
<dbReference type="PANTHER" id="PTHR43221:SF1">
    <property type="entry name" value="PROTEASE HTPX"/>
    <property type="match status" value="1"/>
</dbReference>
<evidence type="ECO:0000256" key="7">
    <source>
        <dbReference type="ARBA" id="ARBA00022801"/>
    </source>
</evidence>
<comment type="caution">
    <text evidence="14">The sequence shown here is derived from an EMBL/GenBank/DDBJ whole genome shotgun (WGS) entry which is preliminary data.</text>
</comment>
<keyword evidence="3 12" id="KW-1003">Cell membrane</keyword>
<keyword evidence="15" id="KW-1185">Reference proteome</keyword>
<dbReference type="InterPro" id="IPR022919">
    <property type="entry name" value="Pept_M48_protease_HtpX"/>
</dbReference>
<evidence type="ECO:0000256" key="3">
    <source>
        <dbReference type="ARBA" id="ARBA00022475"/>
    </source>
</evidence>
<dbReference type="CDD" id="cd07335">
    <property type="entry name" value="M48B_HtpX_like"/>
    <property type="match status" value="1"/>
</dbReference>
<reference evidence="14 15" key="1">
    <citation type="submission" date="2012-09" db="EMBL/GenBank/DDBJ databases">
        <title>Genome Sequence of Bacillus sp. DW5-4.</title>
        <authorList>
            <person name="Lai Q."/>
            <person name="Liu Y."/>
            <person name="Shao Z."/>
        </authorList>
    </citation>
    <scope>NUCLEOTIDE SEQUENCE [LARGE SCALE GENOMIC DNA]</scope>
    <source>
        <strain evidence="14 15">DW5-4</strain>
    </source>
</reference>
<dbReference type="InterPro" id="IPR050083">
    <property type="entry name" value="HtpX_protease"/>
</dbReference>
<dbReference type="Gene3D" id="3.30.2010.10">
    <property type="entry name" value="Metalloproteases ('zincins'), catalytic domain"/>
    <property type="match status" value="1"/>
</dbReference>
<dbReference type="OrthoDB" id="15218at2"/>
<organism evidence="14 15">
    <name type="scientific">Bacillus zhangzhouensis</name>
    <dbReference type="NCBI Taxonomy" id="1178540"/>
    <lineage>
        <taxon>Bacteria</taxon>
        <taxon>Bacillati</taxon>
        <taxon>Bacillota</taxon>
        <taxon>Bacilli</taxon>
        <taxon>Bacillales</taxon>
        <taxon>Bacillaceae</taxon>
        <taxon>Bacillus</taxon>
    </lineage>
</organism>
<dbReference type="RefSeq" id="WP_034322141.1">
    <property type="nucleotide sequence ID" value="NZ_JAVIKA010000002.1"/>
</dbReference>
<dbReference type="Pfam" id="PF01435">
    <property type="entry name" value="Peptidase_M48"/>
    <property type="match status" value="1"/>
</dbReference>
<dbReference type="GO" id="GO:0006508">
    <property type="term" value="P:proteolysis"/>
    <property type="evidence" value="ECO:0007669"/>
    <property type="project" value="UniProtKB-KW"/>
</dbReference>
<sequence>MGKRIFLFILTNILVITTIGIVLSIISATTGVGSYIGADGSLNIMYLLVFSAVVGFVGSFMSLAMSRWMAKMMMGVRVLNPEKDTLTYDEQQLVDRVHRLSRAAGLSKMPEVGIYQSSEVNAFATGPSKRRSLVAVSTGLLHEMDDAAVEGVIAHEVAHVANGDMVTMTLLQGIVNTFVVFLSRIAAWIASRFVSREELVPIVHFIAVIVFQIIFSILGSLVVFAYSRHREFHADRGGADLAGKDKMIHALRSLEAYTSRIKDDDQTAVATLKISGKRKASLFSTHPDLNERIRRLEAK</sequence>
<feature type="binding site" evidence="12">
    <location>
        <position position="155"/>
    </location>
    <ligand>
        <name>Zn(2+)</name>
        <dbReference type="ChEBI" id="CHEBI:29105"/>
        <note>catalytic</note>
    </ligand>
</feature>
<dbReference type="GO" id="GO:0004222">
    <property type="term" value="F:metalloendopeptidase activity"/>
    <property type="evidence" value="ECO:0007669"/>
    <property type="project" value="UniProtKB-UniRule"/>
</dbReference>
<name>A0A081LA24_9BACI</name>
<evidence type="ECO:0000256" key="11">
    <source>
        <dbReference type="ARBA" id="ARBA00023136"/>
    </source>
</evidence>
<comment type="subcellular location">
    <subcellularLocation>
        <location evidence="1 12">Cell membrane</location>
        <topology evidence="1 12">Multi-pass membrane protein</topology>
    </subcellularLocation>
</comment>
<feature type="transmembrane region" description="Helical" evidence="12">
    <location>
        <begin position="44"/>
        <end position="64"/>
    </location>
</feature>
<evidence type="ECO:0000256" key="4">
    <source>
        <dbReference type="ARBA" id="ARBA00022670"/>
    </source>
</evidence>
<evidence type="ECO:0000256" key="1">
    <source>
        <dbReference type="ARBA" id="ARBA00004651"/>
    </source>
</evidence>
<dbReference type="eggNOG" id="COG0501">
    <property type="taxonomic scope" value="Bacteria"/>
</dbReference>
<dbReference type="PANTHER" id="PTHR43221">
    <property type="entry name" value="PROTEASE HTPX"/>
    <property type="match status" value="1"/>
</dbReference>
<dbReference type="NCBIfam" id="NF003965">
    <property type="entry name" value="PRK05457.1"/>
    <property type="match status" value="1"/>
</dbReference>
<keyword evidence="10 12" id="KW-0482">Metalloprotease</keyword>
<protein>
    <recommendedName>
        <fullName evidence="12">Protease HtpX homolog</fullName>
        <ecNumber evidence="12">3.4.24.-</ecNumber>
    </recommendedName>
</protein>
<keyword evidence="7 12" id="KW-0378">Hydrolase</keyword>
<evidence type="ECO:0000259" key="13">
    <source>
        <dbReference type="Pfam" id="PF01435"/>
    </source>
</evidence>
<dbReference type="EMBL" id="JOTP01000012">
    <property type="protein sequence ID" value="KEP26100.1"/>
    <property type="molecule type" value="Genomic_DNA"/>
</dbReference>
<evidence type="ECO:0000256" key="8">
    <source>
        <dbReference type="ARBA" id="ARBA00022833"/>
    </source>
</evidence>
<feature type="binding site" evidence="12">
    <location>
        <position position="159"/>
    </location>
    <ligand>
        <name>Zn(2+)</name>
        <dbReference type="ChEBI" id="CHEBI:29105"/>
        <note>catalytic</note>
    </ligand>
</feature>
<keyword evidence="9 12" id="KW-1133">Transmembrane helix</keyword>
<evidence type="ECO:0000256" key="6">
    <source>
        <dbReference type="ARBA" id="ARBA00022723"/>
    </source>
</evidence>
<dbReference type="Proteomes" id="UP000028091">
    <property type="component" value="Unassembled WGS sequence"/>
</dbReference>
<feature type="active site" evidence="12">
    <location>
        <position position="156"/>
    </location>
</feature>
<dbReference type="GO" id="GO:0005886">
    <property type="term" value="C:plasma membrane"/>
    <property type="evidence" value="ECO:0007669"/>
    <property type="project" value="UniProtKB-SubCell"/>
</dbReference>
<comment type="cofactor">
    <cofactor evidence="12">
        <name>Zn(2+)</name>
        <dbReference type="ChEBI" id="CHEBI:29105"/>
    </cofactor>
    <text evidence="12">Binds 1 zinc ion per subunit.</text>
</comment>
<feature type="transmembrane region" description="Helical" evidence="12">
    <location>
        <begin position="7"/>
        <end position="32"/>
    </location>
</feature>
<evidence type="ECO:0000256" key="2">
    <source>
        <dbReference type="ARBA" id="ARBA00009779"/>
    </source>
</evidence>
<dbReference type="EC" id="3.4.24.-" evidence="12"/>
<comment type="similarity">
    <text evidence="2 12">Belongs to the peptidase M48B family.</text>
</comment>
<keyword evidence="8 12" id="KW-0862">Zinc</keyword>
<dbReference type="AlphaFoldDB" id="A0A081LA24"/>
<feature type="transmembrane region" description="Helical" evidence="12">
    <location>
        <begin position="202"/>
        <end position="226"/>
    </location>
</feature>